<dbReference type="PROSITE" id="PS51257">
    <property type="entry name" value="PROKAR_LIPOPROTEIN"/>
    <property type="match status" value="1"/>
</dbReference>
<feature type="non-terminal residue" evidence="1">
    <location>
        <position position="196"/>
    </location>
</feature>
<gene>
    <name evidence="1" type="ORF">METZ01_LOCUS188037</name>
</gene>
<name>A0A382DC30_9ZZZZ</name>
<organism evidence="1">
    <name type="scientific">marine metagenome</name>
    <dbReference type="NCBI Taxonomy" id="408172"/>
    <lineage>
        <taxon>unclassified sequences</taxon>
        <taxon>metagenomes</taxon>
        <taxon>ecological metagenomes</taxon>
    </lineage>
</organism>
<dbReference type="EMBL" id="UINC01038326">
    <property type="protein sequence ID" value="SVB35183.1"/>
    <property type="molecule type" value="Genomic_DNA"/>
</dbReference>
<dbReference type="AlphaFoldDB" id="A0A382DC30"/>
<evidence type="ECO:0008006" key="2">
    <source>
        <dbReference type="Google" id="ProtNLM"/>
    </source>
</evidence>
<proteinExistence type="predicted"/>
<protein>
    <recommendedName>
        <fullName evidence="2">DUF1080 domain-containing protein</fullName>
    </recommendedName>
</protein>
<sequence length="196" mass="21190">MDMRFLFPNCFALIASCVILTAAPRQFGGTFTNSADPKLPADFKYQGEYTNESLGAQVIALDKGAFQAVLYPGGLPGAGWDGKNKILLEGKLKEKSVILHAAKGKKRYLGNSPAEFSATRDFPPQGHKEYSGVISGKKLEGKTDKGKTFSLTKANRVSPTMGKKSPKGAIVLFDGSNKDEWQGGRVDEKTKLLNTD</sequence>
<reference evidence="1" key="1">
    <citation type="submission" date="2018-05" db="EMBL/GenBank/DDBJ databases">
        <authorList>
            <person name="Lanie J.A."/>
            <person name="Ng W.-L."/>
            <person name="Kazmierczak K.M."/>
            <person name="Andrzejewski T.M."/>
            <person name="Davidsen T.M."/>
            <person name="Wayne K.J."/>
            <person name="Tettelin H."/>
            <person name="Glass J.I."/>
            <person name="Rusch D."/>
            <person name="Podicherti R."/>
            <person name="Tsui H.-C.T."/>
            <person name="Winkler M.E."/>
        </authorList>
    </citation>
    <scope>NUCLEOTIDE SEQUENCE</scope>
</reference>
<evidence type="ECO:0000313" key="1">
    <source>
        <dbReference type="EMBL" id="SVB35183.1"/>
    </source>
</evidence>
<accession>A0A382DC30</accession>